<keyword evidence="4" id="KW-1185">Reference proteome</keyword>
<keyword evidence="2" id="KW-0812">Transmembrane</keyword>
<comment type="caution">
    <text evidence="3">The sequence shown here is derived from an EMBL/GenBank/DDBJ whole genome shotgun (WGS) entry which is preliminary data.</text>
</comment>
<evidence type="ECO:0000256" key="2">
    <source>
        <dbReference type="SAM" id="Phobius"/>
    </source>
</evidence>
<gene>
    <name evidence="3" type="ORF">B0T25DRAFT_342135</name>
</gene>
<proteinExistence type="predicted"/>
<sequence length="208" mass="22807">MGVSMGSICSHFQKSPSYSAPGRQQKRDKRIEGLSAVDLYQCSMTSTRRFAPSVARFGVGTSPLLAPDDGAGSPPIRPTALPPYRRIHAQPPRNPEWEGIRTLPRGSRVRKGTVHRLLSWLLISCIVFAVVVYSSPGARPRFSHCEVSCQGQWRPKSPLNPLLPCAMHGHKALGNALLASWARAGLIICYCWLSTPTWPGLEQGPRSL</sequence>
<evidence type="ECO:0000256" key="1">
    <source>
        <dbReference type="SAM" id="MobiDB-lite"/>
    </source>
</evidence>
<name>A0AAJ0H6E7_9PEZI</name>
<organism evidence="3 4">
    <name type="scientific">Lasiosphaeria hispida</name>
    <dbReference type="NCBI Taxonomy" id="260671"/>
    <lineage>
        <taxon>Eukaryota</taxon>
        <taxon>Fungi</taxon>
        <taxon>Dikarya</taxon>
        <taxon>Ascomycota</taxon>
        <taxon>Pezizomycotina</taxon>
        <taxon>Sordariomycetes</taxon>
        <taxon>Sordariomycetidae</taxon>
        <taxon>Sordariales</taxon>
        <taxon>Lasiosphaeriaceae</taxon>
        <taxon>Lasiosphaeria</taxon>
    </lineage>
</organism>
<dbReference type="Proteomes" id="UP001275084">
    <property type="component" value="Unassembled WGS sequence"/>
</dbReference>
<dbReference type="EMBL" id="JAUIQD010000008">
    <property type="protein sequence ID" value="KAK3341433.1"/>
    <property type="molecule type" value="Genomic_DNA"/>
</dbReference>
<protein>
    <submittedName>
        <fullName evidence="3">Uncharacterized protein</fullName>
    </submittedName>
</protein>
<keyword evidence="2" id="KW-1133">Transmembrane helix</keyword>
<accession>A0AAJ0H6E7</accession>
<dbReference type="AlphaFoldDB" id="A0AAJ0H6E7"/>
<feature type="region of interest" description="Disordered" evidence="1">
    <location>
        <begin position="1"/>
        <end position="30"/>
    </location>
</feature>
<reference evidence="3" key="1">
    <citation type="journal article" date="2023" name="Mol. Phylogenet. Evol.">
        <title>Genome-scale phylogeny and comparative genomics of the fungal order Sordariales.</title>
        <authorList>
            <person name="Hensen N."/>
            <person name="Bonometti L."/>
            <person name="Westerberg I."/>
            <person name="Brannstrom I.O."/>
            <person name="Guillou S."/>
            <person name="Cros-Aarteil S."/>
            <person name="Calhoun S."/>
            <person name="Haridas S."/>
            <person name="Kuo A."/>
            <person name="Mondo S."/>
            <person name="Pangilinan J."/>
            <person name="Riley R."/>
            <person name="LaButti K."/>
            <person name="Andreopoulos B."/>
            <person name="Lipzen A."/>
            <person name="Chen C."/>
            <person name="Yan M."/>
            <person name="Daum C."/>
            <person name="Ng V."/>
            <person name="Clum A."/>
            <person name="Steindorff A."/>
            <person name="Ohm R.A."/>
            <person name="Martin F."/>
            <person name="Silar P."/>
            <person name="Natvig D.O."/>
            <person name="Lalanne C."/>
            <person name="Gautier V."/>
            <person name="Ament-Velasquez S.L."/>
            <person name="Kruys A."/>
            <person name="Hutchinson M.I."/>
            <person name="Powell A.J."/>
            <person name="Barry K."/>
            <person name="Miller A.N."/>
            <person name="Grigoriev I.V."/>
            <person name="Debuchy R."/>
            <person name="Gladieux P."/>
            <person name="Hiltunen Thoren M."/>
            <person name="Johannesson H."/>
        </authorList>
    </citation>
    <scope>NUCLEOTIDE SEQUENCE</scope>
    <source>
        <strain evidence="3">CBS 955.72</strain>
    </source>
</reference>
<keyword evidence="2" id="KW-0472">Membrane</keyword>
<feature type="transmembrane region" description="Helical" evidence="2">
    <location>
        <begin position="117"/>
        <end position="135"/>
    </location>
</feature>
<reference evidence="3" key="2">
    <citation type="submission" date="2023-06" db="EMBL/GenBank/DDBJ databases">
        <authorList>
            <consortium name="Lawrence Berkeley National Laboratory"/>
            <person name="Haridas S."/>
            <person name="Hensen N."/>
            <person name="Bonometti L."/>
            <person name="Westerberg I."/>
            <person name="Brannstrom I.O."/>
            <person name="Guillou S."/>
            <person name="Cros-Aarteil S."/>
            <person name="Calhoun S."/>
            <person name="Kuo A."/>
            <person name="Mondo S."/>
            <person name="Pangilinan J."/>
            <person name="Riley R."/>
            <person name="Labutti K."/>
            <person name="Andreopoulos B."/>
            <person name="Lipzen A."/>
            <person name="Chen C."/>
            <person name="Yanf M."/>
            <person name="Daum C."/>
            <person name="Ng V."/>
            <person name="Clum A."/>
            <person name="Steindorff A."/>
            <person name="Ohm R."/>
            <person name="Martin F."/>
            <person name="Silar P."/>
            <person name="Natvig D."/>
            <person name="Lalanne C."/>
            <person name="Gautier V."/>
            <person name="Ament-Velasquez S.L."/>
            <person name="Kruys A."/>
            <person name="Hutchinson M.I."/>
            <person name="Powell A.J."/>
            <person name="Barry K."/>
            <person name="Miller A.N."/>
            <person name="Grigoriev I.V."/>
            <person name="Debuchy R."/>
            <person name="Gladieux P."/>
            <person name="Thoren M.H."/>
            <person name="Johannesson H."/>
        </authorList>
    </citation>
    <scope>NUCLEOTIDE SEQUENCE</scope>
    <source>
        <strain evidence="3">CBS 955.72</strain>
    </source>
</reference>
<evidence type="ECO:0000313" key="3">
    <source>
        <dbReference type="EMBL" id="KAK3341433.1"/>
    </source>
</evidence>
<evidence type="ECO:0000313" key="4">
    <source>
        <dbReference type="Proteomes" id="UP001275084"/>
    </source>
</evidence>